<feature type="compositionally biased region" description="Polar residues" evidence="1">
    <location>
        <begin position="65"/>
        <end position="75"/>
    </location>
</feature>
<feature type="compositionally biased region" description="Gly residues" evidence="1">
    <location>
        <begin position="247"/>
        <end position="258"/>
    </location>
</feature>
<feature type="region of interest" description="Disordered" evidence="1">
    <location>
        <begin position="230"/>
        <end position="258"/>
    </location>
</feature>
<dbReference type="AlphaFoldDB" id="A0AAW0T1Z1"/>
<reference evidence="2 3" key="1">
    <citation type="submission" date="2023-03" db="EMBL/GenBank/DDBJ databases">
        <title>High-quality genome of Scylla paramamosain provides insights in environmental adaptation.</title>
        <authorList>
            <person name="Zhang L."/>
        </authorList>
    </citation>
    <scope>NUCLEOTIDE SEQUENCE [LARGE SCALE GENOMIC DNA]</scope>
    <source>
        <strain evidence="2">LZ_2023a</strain>
        <tissue evidence="2">Muscle</tissue>
    </source>
</reference>
<dbReference type="EMBL" id="JARAKH010000041">
    <property type="protein sequence ID" value="KAK8381249.1"/>
    <property type="molecule type" value="Genomic_DNA"/>
</dbReference>
<keyword evidence="3" id="KW-1185">Reference proteome</keyword>
<organism evidence="2 3">
    <name type="scientific">Scylla paramamosain</name>
    <name type="common">Mud crab</name>
    <dbReference type="NCBI Taxonomy" id="85552"/>
    <lineage>
        <taxon>Eukaryota</taxon>
        <taxon>Metazoa</taxon>
        <taxon>Ecdysozoa</taxon>
        <taxon>Arthropoda</taxon>
        <taxon>Crustacea</taxon>
        <taxon>Multicrustacea</taxon>
        <taxon>Malacostraca</taxon>
        <taxon>Eumalacostraca</taxon>
        <taxon>Eucarida</taxon>
        <taxon>Decapoda</taxon>
        <taxon>Pleocyemata</taxon>
        <taxon>Brachyura</taxon>
        <taxon>Eubrachyura</taxon>
        <taxon>Portunoidea</taxon>
        <taxon>Portunidae</taxon>
        <taxon>Portuninae</taxon>
        <taxon>Scylla</taxon>
    </lineage>
</organism>
<proteinExistence type="predicted"/>
<accession>A0AAW0T1Z1</accession>
<name>A0AAW0T1Z1_SCYPA</name>
<evidence type="ECO:0000313" key="3">
    <source>
        <dbReference type="Proteomes" id="UP001487740"/>
    </source>
</evidence>
<evidence type="ECO:0000313" key="2">
    <source>
        <dbReference type="EMBL" id="KAK8381249.1"/>
    </source>
</evidence>
<gene>
    <name evidence="2" type="ORF">O3P69_008250</name>
</gene>
<sequence length="258" mass="28392">MPNVRTLNYNEPRLRCQHRPRQELFPSRVFPLQLSAIHRHGRGTSLTPDLKPHSAGHGKLHPSDQMLQPQSTRHTFGSPLEGQSVARHASVTRLPPKEAKLQIYASSKQRFSGLIRGEERKAAQKEKMLLGQDNELKRASVQSPSVEGNQPVPRVKENRETRPCIRLAFAYSPLPTMGLAERCGKEMFSAIRKDKAKQENACLGLGVDGLSNSGVVLPYTGRARRLPCRRRAAQQNTKNNSLLDGTLPGGGGQSGSAG</sequence>
<feature type="region of interest" description="Disordered" evidence="1">
    <location>
        <begin position="42"/>
        <end position="79"/>
    </location>
</feature>
<protein>
    <submittedName>
        <fullName evidence="2">Uncharacterized protein</fullName>
    </submittedName>
</protein>
<comment type="caution">
    <text evidence="2">The sequence shown here is derived from an EMBL/GenBank/DDBJ whole genome shotgun (WGS) entry which is preliminary data.</text>
</comment>
<evidence type="ECO:0000256" key="1">
    <source>
        <dbReference type="SAM" id="MobiDB-lite"/>
    </source>
</evidence>
<dbReference type="Proteomes" id="UP001487740">
    <property type="component" value="Unassembled WGS sequence"/>
</dbReference>